<feature type="region of interest" description="Disordered" evidence="1">
    <location>
        <begin position="782"/>
        <end position="988"/>
    </location>
</feature>
<keyword evidence="6" id="KW-1185">Reference proteome</keyword>
<evidence type="ECO:0000313" key="5">
    <source>
        <dbReference type="EMBL" id="QDZ25177.1"/>
    </source>
</evidence>
<feature type="domain" description="Pesticidal crystal protein Cry22Aa Ig-like" evidence="4">
    <location>
        <begin position="465"/>
        <end position="535"/>
    </location>
</feature>
<dbReference type="InterPro" id="IPR032179">
    <property type="entry name" value="Cry22Aa_Ig-like"/>
</dbReference>
<evidence type="ECO:0000313" key="6">
    <source>
        <dbReference type="Proteomes" id="UP000316726"/>
    </source>
</evidence>
<feature type="compositionally biased region" description="Low complexity" evidence="1">
    <location>
        <begin position="829"/>
        <end position="877"/>
    </location>
</feature>
<feature type="domain" description="Pesticidal crystal protein Cry22Aa Ig-like" evidence="4">
    <location>
        <begin position="958"/>
        <end position="1028"/>
    </location>
</feature>
<organism evidence="5 6">
    <name type="scientific">Chloropicon primus</name>
    <dbReference type="NCBI Taxonomy" id="1764295"/>
    <lineage>
        <taxon>Eukaryota</taxon>
        <taxon>Viridiplantae</taxon>
        <taxon>Chlorophyta</taxon>
        <taxon>Chloropicophyceae</taxon>
        <taxon>Chloropicales</taxon>
        <taxon>Chloropicaceae</taxon>
        <taxon>Chloropicon</taxon>
    </lineage>
</organism>
<feature type="chain" id="PRO_5023034889" description="Pesticidal crystal protein Cry22Aa Ig-like domain-containing protein" evidence="3">
    <location>
        <begin position="38"/>
        <end position="1285"/>
    </location>
</feature>
<feature type="signal peptide" evidence="3">
    <location>
        <begin position="1"/>
        <end position="37"/>
    </location>
</feature>
<feature type="compositionally biased region" description="Low complexity" evidence="1">
    <location>
        <begin position="400"/>
        <end position="449"/>
    </location>
</feature>
<feature type="compositionally biased region" description="Low complexity" evidence="1">
    <location>
        <begin position="1076"/>
        <end position="1092"/>
    </location>
</feature>
<evidence type="ECO:0000259" key="4">
    <source>
        <dbReference type="Pfam" id="PF16403"/>
    </source>
</evidence>
<evidence type="ECO:0000256" key="2">
    <source>
        <dbReference type="SAM" id="Phobius"/>
    </source>
</evidence>
<proteinExistence type="predicted"/>
<evidence type="ECO:0000256" key="1">
    <source>
        <dbReference type="SAM" id="MobiDB-lite"/>
    </source>
</evidence>
<feature type="compositionally biased region" description="Basic and acidic residues" evidence="1">
    <location>
        <begin position="1132"/>
        <end position="1151"/>
    </location>
</feature>
<feature type="region of interest" description="Disordered" evidence="1">
    <location>
        <begin position="319"/>
        <end position="493"/>
    </location>
</feature>
<name>A0A5B8MXC8_9CHLO</name>
<keyword evidence="2" id="KW-0812">Transmembrane</keyword>
<feature type="compositionally biased region" description="Low complexity" evidence="1">
    <location>
        <begin position="582"/>
        <end position="630"/>
    </location>
</feature>
<feature type="compositionally biased region" description="Pro residues" evidence="1">
    <location>
        <begin position="330"/>
        <end position="340"/>
    </location>
</feature>
<feature type="compositionally biased region" description="Low complexity" evidence="1">
    <location>
        <begin position="550"/>
        <end position="564"/>
    </location>
</feature>
<keyword evidence="3" id="KW-0732">Signal</keyword>
<gene>
    <name evidence="5" type="ORF">A3770_16p76950</name>
</gene>
<feature type="region of interest" description="Disordered" evidence="1">
    <location>
        <begin position="1029"/>
        <end position="1153"/>
    </location>
</feature>
<keyword evidence="2" id="KW-1133">Transmembrane helix</keyword>
<keyword evidence="2" id="KW-0472">Membrane</keyword>
<evidence type="ECO:0000256" key="3">
    <source>
        <dbReference type="SAM" id="SignalP"/>
    </source>
</evidence>
<accession>A0A5B8MXC8</accession>
<feature type="compositionally biased region" description="Low complexity" evidence="1">
    <location>
        <begin position="796"/>
        <end position="810"/>
    </location>
</feature>
<feature type="compositionally biased region" description="Low complexity" evidence="1">
    <location>
        <begin position="884"/>
        <end position="942"/>
    </location>
</feature>
<feature type="domain" description="Pesticidal crystal protein Cry22Aa Ig-like" evidence="4">
    <location>
        <begin position="711"/>
        <end position="781"/>
    </location>
</feature>
<sequence>MSRNRHSGGGKAWSGSGGLVPLLAVVVLCSVAPLARCQFDFTIVGAGVMDWSYLDAALTHPGNDIAIGNTGFAELMVRCERGTTNPMQVQLPSVDIPDVWYDNLDHHLGTWTPTSSGQSLYCEAWECDNIIGCANGELHHAAPNPGLGDDYMGIVKVDPYDFRGDPVKIYTTTHNGANKVALAIRCDYCYTWAQSQLLPNQKQPGIGDTVNAPSSGGSQKPNQHDAGALSNGGGAQASSSKPVVTLRGDKTMYVRQGDPFNDPGVTAADSADGDVTSSVYVVGSVDPNTVGTYRLRYVATNSQGERGFKIRIVEVVPSDSPSQYDGLFPTNPPPDVPPQQPNSNNNANPSTGTGTGGQANNNNGGTPSSGPQSSPTAGNNPASGNQGGGSPSSTPPSSSPPSNQQPNSNNNANPSTGTGTGGQANNNNGGTPSSGPQSSPTVGNTQNNAGQGGGAQASSSAPVVTLRGDKTMYVRQGDPFNDPGVTAADSADGDVTSSVYVVGSVDPNTVGTYRLRYVATDSEGERGFKIRIVEVLPRDESGAIPPPSGSPSSGPAAPNQQQPSNDDEEDDGLFPTNPLPGVPQQQPNSNNNANPSTGTGTGGQANNNNGGTPSSGPQSSPTAGNNPASGNQGGGSPSSTPPSSSPPSNQQPNSNNNANPSTGTGTGGQANNNNGGTPSSGPQSSPTVGNTQNNAGQGGGAQASSSAPVVTLRGDKTMYVRQGDPFNDPGVTAADSADGDVTSSVYVVGSVDPNTVGTYRLRYVATDSEGERGFKIRIVEVLPRDESGAIPPPSGSPSSGPAAPNQQQPSNDDEEDDGLFPTNPLPGVPQQQPNSNNNNANPSTGTGTGGQANNNNGGTPSSGPQSSPTAGNNPASGNQGGGSPSSTPPSSSSPSNQQPNSNNNANPSTGIGTGGQANNNNGGTPSSGPQSSPTVGNTQNNAGQGGGAQASSSAPVVTLRGDKTMYVRQGDPFNDPGVTAADSADGDVTSSVHVVGSVDPNTVGTYRLRYVATDSEGERGFKIRIVEVLPRDESGAIPPPSGSPLSGPAAPNQQQPSNDDEEDDGLFPTNPLPGVPQQQPNSNNNNANPSTGTGTGGQANNNNGNPHHSPRHPHRSNPGPGGAGGSRNGHRVPPEHGEDGADDPRSQEGGKKGGVNKVALGVSLALIFAALAVGAGMYWRRSRMRRLGHHESLGDPHLPAFRGPLRRIVVDSRSKGSGPGLTTPLEAYYNPMKDTHDHLAYKSGGEDLDVLRARNPGEVARGYRDEGTGQPIRSVVTGDWEPSST</sequence>
<reference evidence="5 6" key="1">
    <citation type="submission" date="2018-07" db="EMBL/GenBank/DDBJ databases">
        <title>The complete nuclear genome of the prasinophyte Chloropicon primus (CCMP1205).</title>
        <authorList>
            <person name="Pombert J.-F."/>
            <person name="Otis C."/>
            <person name="Turmel M."/>
            <person name="Lemieux C."/>
        </authorList>
    </citation>
    <scope>NUCLEOTIDE SEQUENCE [LARGE SCALE GENOMIC DNA]</scope>
    <source>
        <strain evidence="5 6">CCMP1205</strain>
    </source>
</reference>
<dbReference type="InterPro" id="IPR013783">
    <property type="entry name" value="Ig-like_fold"/>
</dbReference>
<dbReference type="Gene3D" id="2.60.40.10">
    <property type="entry name" value="Immunoglobulins"/>
    <property type="match status" value="4"/>
</dbReference>
<feature type="domain" description="Pesticidal crystal protein Cry22Aa Ig-like" evidence="4">
    <location>
        <begin position="245"/>
        <end position="315"/>
    </location>
</feature>
<feature type="compositionally biased region" description="Low complexity" evidence="1">
    <location>
        <begin position="646"/>
        <end position="695"/>
    </location>
</feature>
<feature type="compositionally biased region" description="Low complexity" evidence="1">
    <location>
        <begin position="341"/>
        <end position="384"/>
    </location>
</feature>
<feature type="region of interest" description="Disordered" evidence="1">
    <location>
        <begin position="536"/>
        <end position="739"/>
    </location>
</feature>
<feature type="transmembrane region" description="Helical" evidence="2">
    <location>
        <begin position="1158"/>
        <end position="1179"/>
    </location>
</feature>
<feature type="compositionally biased region" description="Polar residues" evidence="1">
    <location>
        <begin position="211"/>
        <end position="221"/>
    </location>
</feature>
<dbReference type="Pfam" id="PF16403">
    <property type="entry name" value="Bact_surface_Ig-like"/>
    <property type="match status" value="4"/>
</dbReference>
<dbReference type="Proteomes" id="UP000316726">
    <property type="component" value="Chromosome 16"/>
</dbReference>
<feature type="region of interest" description="Disordered" evidence="1">
    <location>
        <begin position="200"/>
        <end position="245"/>
    </location>
</feature>
<protein>
    <recommendedName>
        <fullName evidence="4">Pesticidal crystal protein Cry22Aa Ig-like domain-containing protein</fullName>
    </recommendedName>
</protein>
<feature type="region of interest" description="Disordered" evidence="1">
    <location>
        <begin position="1259"/>
        <end position="1285"/>
    </location>
</feature>
<dbReference type="EMBL" id="CP031049">
    <property type="protein sequence ID" value="QDZ25177.1"/>
    <property type="molecule type" value="Genomic_DNA"/>
</dbReference>